<gene>
    <name evidence="2" type="ORF">JAO78_003595</name>
</gene>
<dbReference type="RefSeq" id="WP_226749987.1">
    <property type="nucleotide sequence ID" value="NZ_JAEINI020000002.1"/>
</dbReference>
<proteinExistence type="predicted"/>
<dbReference type="InterPro" id="IPR045748">
    <property type="entry name" value="DcaP"/>
</dbReference>
<organism evidence="2 3">
    <name type="scientific">Alishewanella maricola</name>
    <dbReference type="NCBI Taxonomy" id="2795740"/>
    <lineage>
        <taxon>Bacteria</taxon>
        <taxon>Pseudomonadati</taxon>
        <taxon>Pseudomonadota</taxon>
        <taxon>Gammaproteobacteria</taxon>
        <taxon>Alteromonadales</taxon>
        <taxon>Alteromonadaceae</taxon>
        <taxon>Alishewanella</taxon>
    </lineage>
</organism>
<evidence type="ECO:0000256" key="1">
    <source>
        <dbReference type="SAM" id="SignalP"/>
    </source>
</evidence>
<accession>A0ABS8C0P0</accession>
<feature type="signal peptide" evidence="1">
    <location>
        <begin position="1"/>
        <end position="25"/>
    </location>
</feature>
<feature type="chain" id="PRO_5045286160" evidence="1">
    <location>
        <begin position="26"/>
        <end position="389"/>
    </location>
</feature>
<sequence>MRQSKTRNTLAAAIALALTAGAAHANNGFKVGDTEVSYGGYVKLDMMVSDADGDIASIGRDFYVPSVTPINGDSTTRFDMHARQTRFFFSTSTDLGNGEKMTGRIEFDFQTSNNGNDERTTNGYSPVMRHAFVNYKNWTVGQTWSNFMDLQSLPDTLDFVGNADAAIFIRQAQVRYTSGNFSIAVENPESTVTPFGGGARITTDDNATPDFTVGYNFKTENASFRVAGLLRQIAIENGVLDDSVASYGVSFSGKFNLANKDDIRFTINTGEGLGRYVGLNASNGAVLTGTTSDAELETIKSTSFSVAYRHLWNDKWRSTFLYSALNVDNDTSLTGTSANKSMQSYSVNALYQFNTKFMMGVEYKYANREIESGLDGDMHRVQFSAKYDF</sequence>
<dbReference type="SUPFAM" id="SSF56935">
    <property type="entry name" value="Porins"/>
    <property type="match status" value="1"/>
</dbReference>
<name>A0ABS8C0P0_9ALTE</name>
<comment type="caution">
    <text evidence="2">The sequence shown here is derived from an EMBL/GenBank/DDBJ whole genome shotgun (WGS) entry which is preliminary data.</text>
</comment>
<protein>
    <submittedName>
        <fullName evidence="2">Porin family protein</fullName>
    </submittedName>
</protein>
<keyword evidence="3" id="KW-1185">Reference proteome</keyword>
<dbReference type="EMBL" id="JAEINI020000002">
    <property type="protein sequence ID" value="MCB5225891.1"/>
    <property type="molecule type" value="Genomic_DNA"/>
</dbReference>
<dbReference type="InterPro" id="IPR023614">
    <property type="entry name" value="Porin_dom_sf"/>
</dbReference>
<reference evidence="2 3" key="1">
    <citation type="submission" date="2021-10" db="EMBL/GenBank/DDBJ databases">
        <title>Alishewanella koreense sp. nov. isolated from seawater of southwestern coast in South Korea and the proposal for the reclassification of Rheinheimera perlucida and Rheinheimera tuosuensis as Arsukibacterium perlucida and Arsukibacterium tuosuensis.</title>
        <authorList>
            <person name="Kim K.H."/>
            <person name="Ruan W."/>
            <person name="Kim K.R."/>
            <person name="Baek J.H."/>
            <person name="Jeon C.O."/>
        </authorList>
    </citation>
    <scope>NUCLEOTIDE SEQUENCE [LARGE SCALE GENOMIC DNA]</scope>
    <source>
        <strain evidence="2 3">16-MA</strain>
    </source>
</reference>
<dbReference type="Pfam" id="PF19577">
    <property type="entry name" value="DcaP"/>
    <property type="match status" value="1"/>
</dbReference>
<evidence type="ECO:0000313" key="3">
    <source>
        <dbReference type="Proteomes" id="UP000633814"/>
    </source>
</evidence>
<keyword evidence="1" id="KW-0732">Signal</keyword>
<evidence type="ECO:0000313" key="2">
    <source>
        <dbReference type="EMBL" id="MCB5225891.1"/>
    </source>
</evidence>
<dbReference type="Gene3D" id="2.40.160.10">
    <property type="entry name" value="Porin"/>
    <property type="match status" value="1"/>
</dbReference>
<dbReference type="Proteomes" id="UP000633814">
    <property type="component" value="Unassembled WGS sequence"/>
</dbReference>